<dbReference type="PANTHER" id="PTHR30006:SF2">
    <property type="entry name" value="ABC TRANSPORTER SUBSTRATE-BINDING PROTEIN"/>
    <property type="match status" value="1"/>
</dbReference>
<dbReference type="PROSITE" id="PS51257">
    <property type="entry name" value="PROKAR_LIPOPROTEIN"/>
    <property type="match status" value="1"/>
</dbReference>
<feature type="signal peptide" evidence="2">
    <location>
        <begin position="1"/>
        <end position="21"/>
    </location>
</feature>
<dbReference type="Proteomes" id="UP001055091">
    <property type="component" value="Unassembled WGS sequence"/>
</dbReference>
<dbReference type="GO" id="GO:0030975">
    <property type="term" value="F:thiamine binding"/>
    <property type="evidence" value="ECO:0007669"/>
    <property type="project" value="TreeGrafter"/>
</dbReference>
<reference evidence="3" key="1">
    <citation type="submission" date="2022-01" db="EMBL/GenBank/DDBJ databases">
        <title>Novel bile acid biosynthetic pathways are enriched in the microbiome of centenarians.</title>
        <authorList>
            <person name="Sato Y."/>
            <person name="Atarashi K."/>
            <person name="Plichta R.D."/>
            <person name="Arai Y."/>
            <person name="Sasajima S."/>
            <person name="Kearney M.S."/>
            <person name="Suda W."/>
            <person name="Takeshita K."/>
            <person name="Sasaki T."/>
            <person name="Okamoto S."/>
            <person name="Skelly N.A."/>
            <person name="Okamura Y."/>
            <person name="Vlamakis H."/>
            <person name="Li Y."/>
            <person name="Tanoue T."/>
            <person name="Takei H."/>
            <person name="Nittono H."/>
            <person name="Narushima S."/>
            <person name="Irie J."/>
            <person name="Itoh H."/>
            <person name="Moriya K."/>
            <person name="Sugiura Y."/>
            <person name="Suematsu M."/>
            <person name="Moritoki N."/>
            <person name="Shibata S."/>
            <person name="Littman R.D."/>
            <person name="Fischbach A.M."/>
            <person name="Uwamino Y."/>
            <person name="Inoue T."/>
            <person name="Honda A."/>
            <person name="Hattori M."/>
            <person name="Murai T."/>
            <person name="Xavier J.R."/>
            <person name="Hirose N."/>
            <person name="Honda K."/>
        </authorList>
    </citation>
    <scope>NUCLEOTIDE SEQUENCE</scope>
    <source>
        <strain evidence="3">CE91-St55</strain>
    </source>
</reference>
<gene>
    <name evidence="3" type="primary">ABC-SBP_2</name>
    <name evidence="3" type="ORF">CE91St55_42320</name>
</gene>
<dbReference type="GO" id="GO:0015888">
    <property type="term" value="P:thiamine transport"/>
    <property type="evidence" value="ECO:0007669"/>
    <property type="project" value="TreeGrafter"/>
</dbReference>
<proteinExistence type="predicted"/>
<evidence type="ECO:0000313" key="4">
    <source>
        <dbReference type="Proteomes" id="UP001055091"/>
    </source>
</evidence>
<dbReference type="GO" id="GO:0030288">
    <property type="term" value="C:outer membrane-bounded periplasmic space"/>
    <property type="evidence" value="ECO:0007669"/>
    <property type="project" value="TreeGrafter"/>
</dbReference>
<sequence>MKNLKKIAALGLSGAMVLSLAACGSGTKNTTTDTTAAGTEAAAKTEAAGDTEAAADTAAAGGNVDKSQKLIIYTNSGSNGRDAWLKEKAGTEGYNVEVVQIQGGDLANRIIAEKNNPQADLVFGLNSIEYEKLKAENVLDQWEPSWAGDVDMTLGDKDGYYYPIVIQPLVNMMNADLQNPPKDYTDLVNPEWKDKYTILNFGGGTGKTILASLLVRYRDDSGEYGISDEGWDFVKNWIQNGHMEVQGEDYVGNAISGTVPITEMWGSGVLQNQTERDYKFQIMVPEVGVPYVTEQVAMITGSKKRDLAVDFANWFGSAEVQAEWMNQFGTIPCQPKAVEEAPADIKEFMDQVHPQDMDWGFVAANIDQWVEKCELEFLQ</sequence>
<dbReference type="Pfam" id="PF13416">
    <property type="entry name" value="SBP_bac_8"/>
    <property type="match status" value="1"/>
</dbReference>
<dbReference type="RefSeq" id="WP_118042984.1">
    <property type="nucleotide sequence ID" value="NZ_BQNJ01000002.1"/>
</dbReference>
<dbReference type="Gene3D" id="3.40.190.10">
    <property type="entry name" value="Periplasmic binding protein-like II"/>
    <property type="match status" value="2"/>
</dbReference>
<evidence type="ECO:0000313" key="3">
    <source>
        <dbReference type="EMBL" id="GKH02251.1"/>
    </source>
</evidence>
<comment type="caution">
    <text evidence="3">The sequence shown here is derived from an EMBL/GenBank/DDBJ whole genome shotgun (WGS) entry which is preliminary data.</text>
</comment>
<dbReference type="SUPFAM" id="SSF53850">
    <property type="entry name" value="Periplasmic binding protein-like II"/>
    <property type="match status" value="1"/>
</dbReference>
<feature type="chain" id="PRO_5041461055" evidence="2">
    <location>
        <begin position="22"/>
        <end position="379"/>
    </location>
</feature>
<organism evidence="3 4">
    <name type="scientific">Hungatella hathewayi</name>
    <dbReference type="NCBI Taxonomy" id="154046"/>
    <lineage>
        <taxon>Bacteria</taxon>
        <taxon>Bacillati</taxon>
        <taxon>Bacillota</taxon>
        <taxon>Clostridia</taxon>
        <taxon>Lachnospirales</taxon>
        <taxon>Lachnospiraceae</taxon>
        <taxon>Hungatella</taxon>
    </lineage>
</organism>
<dbReference type="GO" id="GO:0030976">
    <property type="term" value="F:thiamine pyrophosphate binding"/>
    <property type="evidence" value="ECO:0007669"/>
    <property type="project" value="TreeGrafter"/>
</dbReference>
<evidence type="ECO:0000256" key="1">
    <source>
        <dbReference type="ARBA" id="ARBA00022729"/>
    </source>
</evidence>
<keyword evidence="1 2" id="KW-0732">Signal</keyword>
<dbReference type="InterPro" id="IPR006059">
    <property type="entry name" value="SBP"/>
</dbReference>
<protein>
    <submittedName>
        <fullName evidence="3">ABC transporter substrate-binding protein</fullName>
    </submittedName>
</protein>
<dbReference type="PANTHER" id="PTHR30006">
    <property type="entry name" value="THIAMINE-BINDING PERIPLASMIC PROTEIN-RELATED"/>
    <property type="match status" value="1"/>
</dbReference>
<dbReference type="EMBL" id="BQNJ01000002">
    <property type="protein sequence ID" value="GKH02251.1"/>
    <property type="molecule type" value="Genomic_DNA"/>
</dbReference>
<accession>A0AA37JIJ2</accession>
<dbReference type="AlphaFoldDB" id="A0AA37JIJ2"/>
<name>A0AA37JIJ2_9FIRM</name>
<evidence type="ECO:0000256" key="2">
    <source>
        <dbReference type="SAM" id="SignalP"/>
    </source>
</evidence>